<protein>
    <submittedName>
        <fullName evidence="1">Uncharacterized protein</fullName>
    </submittedName>
</protein>
<keyword evidence="2" id="KW-1185">Reference proteome</keyword>
<reference evidence="1" key="1">
    <citation type="submission" date="2023-04" db="EMBL/GenBank/DDBJ databases">
        <title>Draft Genome sequencing of Naganishia species isolated from polar environments using Oxford Nanopore Technology.</title>
        <authorList>
            <person name="Leo P."/>
            <person name="Venkateswaran K."/>
        </authorList>
    </citation>
    <scope>NUCLEOTIDE SEQUENCE</scope>
    <source>
        <strain evidence="1">DBVPG 5303</strain>
    </source>
</reference>
<organism evidence="1 2">
    <name type="scientific">Naganishia onofrii</name>
    <dbReference type="NCBI Taxonomy" id="1851511"/>
    <lineage>
        <taxon>Eukaryota</taxon>
        <taxon>Fungi</taxon>
        <taxon>Dikarya</taxon>
        <taxon>Basidiomycota</taxon>
        <taxon>Agaricomycotina</taxon>
        <taxon>Tremellomycetes</taxon>
        <taxon>Filobasidiales</taxon>
        <taxon>Filobasidiaceae</taxon>
        <taxon>Naganishia</taxon>
    </lineage>
</organism>
<evidence type="ECO:0000313" key="1">
    <source>
        <dbReference type="EMBL" id="KAJ9123824.1"/>
    </source>
</evidence>
<proteinExistence type="predicted"/>
<dbReference type="EMBL" id="JASBWV010000011">
    <property type="protein sequence ID" value="KAJ9123824.1"/>
    <property type="molecule type" value="Genomic_DNA"/>
</dbReference>
<dbReference type="Proteomes" id="UP001234202">
    <property type="component" value="Unassembled WGS sequence"/>
</dbReference>
<name>A0ACC2XKC7_9TREE</name>
<gene>
    <name evidence="1" type="ORF">QFC24_003601</name>
</gene>
<comment type="caution">
    <text evidence="1">The sequence shown here is derived from an EMBL/GenBank/DDBJ whole genome shotgun (WGS) entry which is preliminary data.</text>
</comment>
<accession>A0ACC2XKC7</accession>
<evidence type="ECO:0000313" key="2">
    <source>
        <dbReference type="Proteomes" id="UP001234202"/>
    </source>
</evidence>
<sequence>MSNTSGPLPGLPNADSPIRTIALQRLKLNVPVLVAFYVWIHSDFYTYILKRSFGIKLMQVLLNVWEVGQETRIKSGTSEVARREKANDAFEWLFETPIYAILVFNILQALYALYTNATATQLLKLDTNHSTGIAPVAAPASGPNPSTRVRASLTRAIPDSPSSHPSFPTTMSSDSLRRRLARQSEKSPQDQQQSRQVQKSGNNTVAQTSQSSVNPSTGSSQSAPAPSSSLPLSRLLHTQSQLSSSQSLRPSLGVLAPGPNPYLSRSGLESPTQTTGFSLPTPAQPQPTDDELFGSLRRTTSRRQRAVHSNVENLGGISVDALQSYRARHQLVQDGRLGRSTAGSAVDHARALENDAGGEEGGDPSESDLRPGQQRQMITA</sequence>